<name>A0A382P0J3_9ZZZZ</name>
<accession>A0A382P0J3</accession>
<feature type="non-terminal residue" evidence="1">
    <location>
        <position position="360"/>
    </location>
</feature>
<sequence>TNKTADKKIKFVVDDGVGVESELLVLNGGNNRVEVTGTTKLAIGDESETYIGATLSGTQLNLKGAERVLVGGFEGYAGTAVQLKADSVYLTGDVVYIDGDAKTTGLAEFDGAVQVDNTITVGVDDTGHDVTFFGATTGKQMKWVQATDELVMAGDTKLSFHDAAGGENITASGNGFLDIRAGTTVDITATDTVKIEAQNIVIDPGTEMIVDSDFKARGKLTVVDGNDSLIIHGTSAEGITMQNGTSDSDIIFELETGEVMRLEQADGSDEALRVLGENLIRFGDDDVNIQNQSNALTLRNKLDGGDVVFKVDDADDEILRLNGDANGAHLVDISAATEIDGNLTLADTLIFGTTAGQTSR</sequence>
<dbReference type="AlphaFoldDB" id="A0A382P0J3"/>
<proteinExistence type="predicted"/>
<gene>
    <name evidence="1" type="ORF">METZ01_LOCUS319767</name>
</gene>
<reference evidence="1" key="1">
    <citation type="submission" date="2018-05" db="EMBL/GenBank/DDBJ databases">
        <authorList>
            <person name="Lanie J.A."/>
            <person name="Ng W.-L."/>
            <person name="Kazmierczak K.M."/>
            <person name="Andrzejewski T.M."/>
            <person name="Davidsen T.M."/>
            <person name="Wayne K.J."/>
            <person name="Tettelin H."/>
            <person name="Glass J.I."/>
            <person name="Rusch D."/>
            <person name="Podicherti R."/>
            <person name="Tsui H.-C.T."/>
            <person name="Winkler M.E."/>
        </authorList>
    </citation>
    <scope>NUCLEOTIDE SEQUENCE</scope>
</reference>
<dbReference type="EMBL" id="UINC01104046">
    <property type="protein sequence ID" value="SVC66913.1"/>
    <property type="molecule type" value="Genomic_DNA"/>
</dbReference>
<protein>
    <submittedName>
        <fullName evidence="1">Uncharacterized protein</fullName>
    </submittedName>
</protein>
<evidence type="ECO:0000313" key="1">
    <source>
        <dbReference type="EMBL" id="SVC66913.1"/>
    </source>
</evidence>
<feature type="non-terminal residue" evidence="1">
    <location>
        <position position="1"/>
    </location>
</feature>
<organism evidence="1">
    <name type="scientific">marine metagenome</name>
    <dbReference type="NCBI Taxonomy" id="408172"/>
    <lineage>
        <taxon>unclassified sequences</taxon>
        <taxon>metagenomes</taxon>
        <taxon>ecological metagenomes</taxon>
    </lineage>
</organism>